<dbReference type="AlphaFoldDB" id="A0A6C0D7Z1"/>
<evidence type="ECO:0000256" key="1">
    <source>
        <dbReference type="SAM" id="MobiDB-lite"/>
    </source>
</evidence>
<dbReference type="EMBL" id="MN739546">
    <property type="protein sequence ID" value="QHT12482.1"/>
    <property type="molecule type" value="Genomic_DNA"/>
</dbReference>
<dbReference type="Pfam" id="PF19068">
    <property type="entry name" value="DUF5764"/>
    <property type="match status" value="1"/>
</dbReference>
<sequence>MDIPGSEGINVYADAKVEYTRQLTSYSLQAITGYFLKLLEETKESEKDPKKLLFSFQNTLKGIPDWNQDKVQKETGYLLKEIKCDYFEDLLSAVFVAHTKVLSAIRLTSKQKKLQITIPKVEHFLHHTMIECARILWSNVYLFSPNGTAIERQRNLRQIEQLIQDGILQSIRSMLPVKNILKEYLKEDEDEEVEEVNTEEIKIDEAKEAIEIDQNLLDKKSKSKTTEEIKEETKKPVEITPVLTLPTIESEKKSNIQEFKSEIPIIEVDTEPSVKFSDVDTVFSYEKLEGENNSNDSDSDSDYSDSSDRNSFIEILDTKGEPLNDFEDLEKKEETIEFETLG</sequence>
<protein>
    <submittedName>
        <fullName evidence="2">Uncharacterized protein</fullName>
    </submittedName>
</protein>
<organism evidence="2">
    <name type="scientific">viral metagenome</name>
    <dbReference type="NCBI Taxonomy" id="1070528"/>
    <lineage>
        <taxon>unclassified sequences</taxon>
        <taxon>metagenomes</taxon>
        <taxon>organismal metagenomes</taxon>
    </lineage>
</organism>
<name>A0A6C0D7Z1_9ZZZZ</name>
<accession>A0A6C0D7Z1</accession>
<proteinExistence type="predicted"/>
<reference evidence="2" key="1">
    <citation type="journal article" date="2020" name="Nature">
        <title>Giant virus diversity and host interactions through global metagenomics.</title>
        <authorList>
            <person name="Schulz F."/>
            <person name="Roux S."/>
            <person name="Paez-Espino D."/>
            <person name="Jungbluth S."/>
            <person name="Walsh D.A."/>
            <person name="Denef V.J."/>
            <person name="McMahon K.D."/>
            <person name="Konstantinidis K.T."/>
            <person name="Eloe-Fadrosh E.A."/>
            <person name="Kyrpides N.C."/>
            <person name="Woyke T."/>
        </authorList>
    </citation>
    <scope>NUCLEOTIDE SEQUENCE</scope>
    <source>
        <strain evidence="2">GVMAG-M-3300023174-129</strain>
    </source>
</reference>
<evidence type="ECO:0000313" key="2">
    <source>
        <dbReference type="EMBL" id="QHT12482.1"/>
    </source>
</evidence>
<dbReference type="InterPro" id="IPR043913">
    <property type="entry name" value="DUF5764"/>
</dbReference>
<feature type="region of interest" description="Disordered" evidence="1">
    <location>
        <begin position="288"/>
        <end position="342"/>
    </location>
</feature>